<evidence type="ECO:0000256" key="2">
    <source>
        <dbReference type="SAM" id="SignalP"/>
    </source>
</evidence>
<keyword evidence="4" id="KW-1185">Reference proteome</keyword>
<evidence type="ECO:0000256" key="1">
    <source>
        <dbReference type="SAM" id="MobiDB-lite"/>
    </source>
</evidence>
<keyword evidence="2" id="KW-0732">Signal</keyword>
<reference evidence="3" key="1">
    <citation type="journal article" date="2014" name="Int. J. Syst. Evol. Microbiol.">
        <title>Complete genome sequence of Corynebacterium casei LMG S-19264T (=DSM 44701T), isolated from a smear-ripened cheese.</title>
        <authorList>
            <consortium name="US DOE Joint Genome Institute (JGI-PGF)"/>
            <person name="Walter F."/>
            <person name="Albersmeier A."/>
            <person name="Kalinowski J."/>
            <person name="Ruckert C."/>
        </authorList>
    </citation>
    <scope>NUCLEOTIDE SEQUENCE</scope>
    <source>
        <strain evidence="3">KCTC 42249</strain>
    </source>
</reference>
<dbReference type="Proteomes" id="UP000630142">
    <property type="component" value="Unassembled WGS sequence"/>
</dbReference>
<accession>A0A8J3GJJ4</accession>
<sequence>MTFGRSFASVCSTSAVSMAVAAMATLAVAGCTTRDMTNAMAPVAQPAALPQPGSTTLAPSNTQDVAQERGARDAQARRASINAQSASQSTGVQNTGAFPNLNQRRAAANTQLTPEESAALLADLRSTQGRVSRTNAAAARSVPTPDELRRIGASHGDNTLQAISAESAQ</sequence>
<gene>
    <name evidence="3" type="ORF">GCM10016234_10580</name>
</gene>
<feature type="compositionally biased region" description="Polar residues" evidence="1">
    <location>
        <begin position="81"/>
        <end position="101"/>
    </location>
</feature>
<dbReference type="EMBL" id="BMZQ01000001">
    <property type="protein sequence ID" value="GHD09631.1"/>
    <property type="molecule type" value="Genomic_DNA"/>
</dbReference>
<feature type="compositionally biased region" description="Basic and acidic residues" evidence="1">
    <location>
        <begin position="66"/>
        <end position="76"/>
    </location>
</feature>
<evidence type="ECO:0008006" key="5">
    <source>
        <dbReference type="Google" id="ProtNLM"/>
    </source>
</evidence>
<dbReference type="RefSeq" id="WP_189502246.1">
    <property type="nucleotide sequence ID" value="NZ_BMZQ01000001.1"/>
</dbReference>
<reference evidence="3" key="2">
    <citation type="submission" date="2020-09" db="EMBL/GenBank/DDBJ databases">
        <authorList>
            <person name="Sun Q."/>
            <person name="Kim S."/>
        </authorList>
    </citation>
    <scope>NUCLEOTIDE SEQUENCE</scope>
    <source>
        <strain evidence="3">KCTC 42249</strain>
    </source>
</reference>
<organism evidence="3 4">
    <name type="scientific">Tianweitania populi</name>
    <dbReference type="NCBI Taxonomy" id="1607949"/>
    <lineage>
        <taxon>Bacteria</taxon>
        <taxon>Pseudomonadati</taxon>
        <taxon>Pseudomonadota</taxon>
        <taxon>Alphaproteobacteria</taxon>
        <taxon>Hyphomicrobiales</taxon>
        <taxon>Phyllobacteriaceae</taxon>
        <taxon>Tianweitania</taxon>
    </lineage>
</organism>
<feature type="compositionally biased region" description="Polar residues" evidence="1">
    <location>
        <begin position="53"/>
        <end position="65"/>
    </location>
</feature>
<evidence type="ECO:0000313" key="3">
    <source>
        <dbReference type="EMBL" id="GHD09631.1"/>
    </source>
</evidence>
<dbReference type="PROSITE" id="PS51257">
    <property type="entry name" value="PROKAR_LIPOPROTEIN"/>
    <property type="match status" value="1"/>
</dbReference>
<comment type="caution">
    <text evidence="3">The sequence shown here is derived from an EMBL/GenBank/DDBJ whole genome shotgun (WGS) entry which is preliminary data.</text>
</comment>
<protein>
    <recommendedName>
        <fullName evidence="5">DUF4148 domain-containing protein</fullName>
    </recommendedName>
</protein>
<feature type="chain" id="PRO_5035156301" description="DUF4148 domain-containing protein" evidence="2">
    <location>
        <begin position="30"/>
        <end position="169"/>
    </location>
</feature>
<evidence type="ECO:0000313" key="4">
    <source>
        <dbReference type="Proteomes" id="UP000630142"/>
    </source>
</evidence>
<proteinExistence type="predicted"/>
<feature type="signal peptide" evidence="2">
    <location>
        <begin position="1"/>
        <end position="29"/>
    </location>
</feature>
<dbReference type="AlphaFoldDB" id="A0A8J3GJJ4"/>
<feature type="region of interest" description="Disordered" evidence="1">
    <location>
        <begin position="50"/>
        <end position="101"/>
    </location>
</feature>
<feature type="compositionally biased region" description="Polar residues" evidence="1">
    <location>
        <begin position="156"/>
        <end position="169"/>
    </location>
</feature>
<feature type="region of interest" description="Disordered" evidence="1">
    <location>
        <begin position="129"/>
        <end position="169"/>
    </location>
</feature>
<name>A0A8J3GJJ4_9HYPH</name>